<dbReference type="EMBL" id="FTPR01000001">
    <property type="protein sequence ID" value="SIT76522.1"/>
    <property type="molecule type" value="Genomic_DNA"/>
</dbReference>
<dbReference type="InterPro" id="IPR036465">
    <property type="entry name" value="vWFA_dom_sf"/>
</dbReference>
<dbReference type="STRING" id="287098.SAMN05421665_0389"/>
<dbReference type="RefSeq" id="WP_076658143.1">
    <property type="nucleotide sequence ID" value="NZ_FTPR01000001.1"/>
</dbReference>
<protein>
    <recommendedName>
        <fullName evidence="4">VWFA domain-containing protein</fullName>
    </recommendedName>
</protein>
<dbReference type="Gene3D" id="3.40.50.410">
    <property type="entry name" value="von Willebrand factor, type A domain"/>
    <property type="match status" value="1"/>
</dbReference>
<feature type="compositionally biased region" description="Basic and acidic residues" evidence="1">
    <location>
        <begin position="105"/>
        <end position="126"/>
    </location>
</feature>
<dbReference type="SUPFAM" id="SSF53300">
    <property type="entry name" value="vWA-like"/>
    <property type="match status" value="1"/>
</dbReference>
<feature type="region of interest" description="Disordered" evidence="1">
    <location>
        <begin position="105"/>
        <end position="135"/>
    </location>
</feature>
<dbReference type="InterPro" id="IPR008912">
    <property type="entry name" value="Uncharacterised_CoxE"/>
</dbReference>
<sequence length="415" mass="46371">MVQYPTLTLPDDPKLAQNITHFARALRRAGLSIGTGRVIDAIDAVSAVGFSQKQDFFWTLHACFVSKPEEHLIFTQLFRLYWRDPEYLEHMMSFLRPMVRGTQEERAAAPAEKRAAEALLDGEDRPLPPQSDTDDEIEIDIDATQTASAEERLRTLDFELMSNAEMNAAKAVLAKLSLPVPPVLSRRTARLPGTLPDWQGTMRQAMRKGGEVTDFATKRRKLRYPNLVVLCDISGSMSQYSRAVLQFVHAVSNRQGQGWAQVHAFTFGTRLTNITRHLRRRDVDAALAAAGAEAQDWQGGTRIGACLHDFNRDWSRRVVGQGAVVLLITDGLDRDAGHDLGREMERLRLSSRQLIWLNPLLRWDGFAPKAKGIMQMLPHCSSFRAGHNIASLAGLAEALSRPDDSGEKARLLARL</sequence>
<name>A0A1R3WF89_9RHOB</name>
<dbReference type="OrthoDB" id="9790469at2"/>
<evidence type="ECO:0000313" key="2">
    <source>
        <dbReference type="EMBL" id="SIT76522.1"/>
    </source>
</evidence>
<reference evidence="3" key="1">
    <citation type="submission" date="2017-01" db="EMBL/GenBank/DDBJ databases">
        <authorList>
            <person name="Varghese N."/>
            <person name="Submissions S."/>
        </authorList>
    </citation>
    <scope>NUCLEOTIDE SEQUENCE [LARGE SCALE GENOMIC DNA]</scope>
    <source>
        <strain evidence="3">DSM 29591</strain>
    </source>
</reference>
<dbReference type="PANTHER" id="PTHR39338:SF6">
    <property type="entry name" value="BLL5662 PROTEIN"/>
    <property type="match status" value="1"/>
</dbReference>
<organism evidence="2 3">
    <name type="scientific">Yoonia rosea</name>
    <dbReference type="NCBI Taxonomy" id="287098"/>
    <lineage>
        <taxon>Bacteria</taxon>
        <taxon>Pseudomonadati</taxon>
        <taxon>Pseudomonadota</taxon>
        <taxon>Alphaproteobacteria</taxon>
        <taxon>Rhodobacterales</taxon>
        <taxon>Paracoccaceae</taxon>
        <taxon>Yoonia</taxon>
    </lineage>
</organism>
<evidence type="ECO:0000256" key="1">
    <source>
        <dbReference type="SAM" id="MobiDB-lite"/>
    </source>
</evidence>
<evidence type="ECO:0008006" key="4">
    <source>
        <dbReference type="Google" id="ProtNLM"/>
    </source>
</evidence>
<dbReference type="InterPro" id="IPR011195">
    <property type="entry name" value="UCP010256"/>
</dbReference>
<proteinExistence type="predicted"/>
<dbReference type="Pfam" id="PF05762">
    <property type="entry name" value="VWA_CoxE"/>
    <property type="match status" value="1"/>
</dbReference>
<evidence type="ECO:0000313" key="3">
    <source>
        <dbReference type="Proteomes" id="UP000186997"/>
    </source>
</evidence>
<dbReference type="CDD" id="cd00198">
    <property type="entry name" value="vWFA"/>
    <property type="match status" value="1"/>
</dbReference>
<gene>
    <name evidence="2" type="ORF">SAMN05421665_0389</name>
</gene>
<dbReference type="Proteomes" id="UP000186997">
    <property type="component" value="Unassembled WGS sequence"/>
</dbReference>
<dbReference type="PANTHER" id="PTHR39338">
    <property type="entry name" value="BLL5662 PROTEIN-RELATED"/>
    <property type="match status" value="1"/>
</dbReference>
<dbReference type="AlphaFoldDB" id="A0A1R3WF89"/>
<accession>A0A1R3WF89</accession>
<dbReference type="PIRSF" id="PIRSF010256">
    <property type="entry name" value="CoxE_vWa"/>
    <property type="match status" value="1"/>
</dbReference>
<keyword evidence="3" id="KW-1185">Reference proteome</keyword>